<feature type="region of interest" description="Disordered" evidence="1">
    <location>
        <begin position="23"/>
        <end position="180"/>
    </location>
</feature>
<dbReference type="EMBL" id="CAUYUJ010001634">
    <property type="protein sequence ID" value="CAK0796830.1"/>
    <property type="molecule type" value="Genomic_DNA"/>
</dbReference>
<keyword evidence="3" id="KW-1185">Reference proteome</keyword>
<protein>
    <submittedName>
        <fullName evidence="2">Uncharacterized protein</fullName>
    </submittedName>
</protein>
<sequence length="180" mass="20283">MSPNWGVSNAPPVMPLEVLRIRPRERACPFRSSLGGRGERVEHDEGRRQEAGGEGDDEEDSHHRTGKTEREQEQAWARGAPATRPLGPSPPGAASRRSLAARRGAVIGRKEREEQRWVERKEKEKDEEEEEEREQEQEREDPGEGIGPHRLAEEALTARGARHAGRLHCSRDRKSLPGRA</sequence>
<evidence type="ECO:0000313" key="3">
    <source>
        <dbReference type="Proteomes" id="UP001189429"/>
    </source>
</evidence>
<gene>
    <name evidence="2" type="ORF">PCOR1329_LOCUS6097</name>
</gene>
<organism evidence="2 3">
    <name type="scientific">Prorocentrum cordatum</name>
    <dbReference type="NCBI Taxonomy" id="2364126"/>
    <lineage>
        <taxon>Eukaryota</taxon>
        <taxon>Sar</taxon>
        <taxon>Alveolata</taxon>
        <taxon>Dinophyceae</taxon>
        <taxon>Prorocentrales</taxon>
        <taxon>Prorocentraceae</taxon>
        <taxon>Prorocentrum</taxon>
    </lineage>
</organism>
<comment type="caution">
    <text evidence="2">The sequence shown here is derived from an EMBL/GenBank/DDBJ whole genome shotgun (WGS) entry which is preliminary data.</text>
</comment>
<feature type="compositionally biased region" description="Low complexity" evidence="1">
    <location>
        <begin position="92"/>
        <end position="105"/>
    </location>
</feature>
<feature type="compositionally biased region" description="Basic and acidic residues" evidence="1">
    <location>
        <begin position="37"/>
        <end position="51"/>
    </location>
</feature>
<name>A0ABN9PUF4_9DINO</name>
<evidence type="ECO:0000313" key="2">
    <source>
        <dbReference type="EMBL" id="CAK0796830.1"/>
    </source>
</evidence>
<feature type="compositionally biased region" description="Basic and acidic residues" evidence="1">
    <location>
        <begin position="169"/>
        <end position="180"/>
    </location>
</feature>
<evidence type="ECO:0000256" key="1">
    <source>
        <dbReference type="SAM" id="MobiDB-lite"/>
    </source>
</evidence>
<proteinExistence type="predicted"/>
<dbReference type="Proteomes" id="UP001189429">
    <property type="component" value="Unassembled WGS sequence"/>
</dbReference>
<feature type="compositionally biased region" description="Basic and acidic residues" evidence="1">
    <location>
        <begin position="108"/>
        <end position="124"/>
    </location>
</feature>
<feature type="compositionally biased region" description="Acidic residues" evidence="1">
    <location>
        <begin position="125"/>
        <end position="143"/>
    </location>
</feature>
<reference evidence="2" key="1">
    <citation type="submission" date="2023-10" db="EMBL/GenBank/DDBJ databases">
        <authorList>
            <person name="Chen Y."/>
            <person name="Shah S."/>
            <person name="Dougan E. K."/>
            <person name="Thang M."/>
            <person name="Chan C."/>
        </authorList>
    </citation>
    <scope>NUCLEOTIDE SEQUENCE [LARGE SCALE GENOMIC DNA]</scope>
</reference>
<feature type="compositionally biased region" description="Basic and acidic residues" evidence="1">
    <location>
        <begin position="60"/>
        <end position="73"/>
    </location>
</feature>
<accession>A0ABN9PUF4</accession>